<evidence type="ECO:0000256" key="1">
    <source>
        <dbReference type="ARBA" id="ARBA00022490"/>
    </source>
</evidence>
<keyword evidence="6" id="KW-1185">Reference proteome</keyword>
<dbReference type="InterPro" id="IPR043169">
    <property type="entry name" value="PMM_cap"/>
</dbReference>
<dbReference type="EC" id="5.4.2.8" evidence="4"/>
<comment type="caution">
    <text evidence="5">The sequence shown here is derived from an EMBL/GenBank/DDBJ whole genome shotgun (WGS) entry which is preliminary data.</text>
</comment>
<dbReference type="GO" id="GO:0006487">
    <property type="term" value="P:protein N-linked glycosylation"/>
    <property type="evidence" value="ECO:0007669"/>
    <property type="project" value="TreeGrafter"/>
</dbReference>
<dbReference type="GO" id="GO:0006013">
    <property type="term" value="P:mannose metabolic process"/>
    <property type="evidence" value="ECO:0007669"/>
    <property type="project" value="TreeGrafter"/>
</dbReference>
<comment type="subcellular location">
    <subcellularLocation>
        <location evidence="4">Cytoplasm</location>
    </subcellularLocation>
</comment>
<gene>
    <name evidence="5" type="ORF">HYC85_009222</name>
</gene>
<evidence type="ECO:0000256" key="4">
    <source>
        <dbReference type="RuleBase" id="RU361118"/>
    </source>
</evidence>
<comment type="similarity">
    <text evidence="4">Belongs to the eukaryotic PMM family.</text>
</comment>
<dbReference type="GO" id="GO:0009298">
    <property type="term" value="P:GDP-mannose biosynthetic process"/>
    <property type="evidence" value="ECO:0007669"/>
    <property type="project" value="UniProtKB-UniPathway"/>
</dbReference>
<dbReference type="InterPro" id="IPR005002">
    <property type="entry name" value="PMM"/>
</dbReference>
<comment type="catalytic activity">
    <reaction evidence="4">
        <text>alpha-D-mannose 1-phosphate = D-mannose 6-phosphate</text>
        <dbReference type="Rhea" id="RHEA:11140"/>
        <dbReference type="ChEBI" id="CHEBI:58409"/>
        <dbReference type="ChEBI" id="CHEBI:58735"/>
        <dbReference type="EC" id="5.4.2.8"/>
    </reaction>
</comment>
<comment type="pathway">
    <text evidence="4">Nucleotide-sugar biosynthesis; GDP-alpha-D-mannose biosynthesis; alpha-D-mannose 1-phosphate from D-fructose 6-phosphate: step 2/2.</text>
</comment>
<keyword evidence="2" id="KW-0479">Metal-binding</keyword>
<dbReference type="GO" id="GO:0004615">
    <property type="term" value="F:phosphomannomutase activity"/>
    <property type="evidence" value="ECO:0007669"/>
    <property type="project" value="UniProtKB-EC"/>
</dbReference>
<proteinExistence type="inferred from homology"/>
<dbReference type="SUPFAM" id="SSF56784">
    <property type="entry name" value="HAD-like"/>
    <property type="match status" value="1"/>
</dbReference>
<keyword evidence="1 4" id="KW-0963">Cytoplasm</keyword>
<evidence type="ECO:0000313" key="6">
    <source>
        <dbReference type="Proteomes" id="UP000593564"/>
    </source>
</evidence>
<comment type="subunit">
    <text evidence="4">Homodimer.</text>
</comment>
<dbReference type="Gene3D" id="3.40.50.1000">
    <property type="entry name" value="HAD superfamily/HAD-like"/>
    <property type="match status" value="1"/>
</dbReference>
<dbReference type="InterPro" id="IPR023214">
    <property type="entry name" value="HAD_sf"/>
</dbReference>
<dbReference type="EMBL" id="JACBKZ010000004">
    <property type="protein sequence ID" value="KAF5951278.1"/>
    <property type="molecule type" value="Genomic_DNA"/>
</dbReference>
<evidence type="ECO:0000256" key="2">
    <source>
        <dbReference type="ARBA" id="ARBA00022723"/>
    </source>
</evidence>
<dbReference type="GO" id="GO:0046872">
    <property type="term" value="F:metal ion binding"/>
    <property type="evidence" value="ECO:0007669"/>
    <property type="project" value="UniProtKB-KW"/>
</dbReference>
<organism evidence="5 6">
    <name type="scientific">Camellia sinensis</name>
    <name type="common">Tea plant</name>
    <name type="synonym">Thea sinensis</name>
    <dbReference type="NCBI Taxonomy" id="4442"/>
    <lineage>
        <taxon>Eukaryota</taxon>
        <taxon>Viridiplantae</taxon>
        <taxon>Streptophyta</taxon>
        <taxon>Embryophyta</taxon>
        <taxon>Tracheophyta</taxon>
        <taxon>Spermatophyta</taxon>
        <taxon>Magnoliopsida</taxon>
        <taxon>eudicotyledons</taxon>
        <taxon>Gunneridae</taxon>
        <taxon>Pentapetalae</taxon>
        <taxon>asterids</taxon>
        <taxon>Ericales</taxon>
        <taxon>Theaceae</taxon>
        <taxon>Camellia</taxon>
    </lineage>
</organism>
<evidence type="ECO:0000256" key="3">
    <source>
        <dbReference type="ARBA" id="ARBA00022842"/>
    </source>
</evidence>
<dbReference type="UniPathway" id="UPA00126">
    <property type="reaction ID" value="UER00424"/>
</dbReference>
<dbReference type="AlphaFoldDB" id="A0A7J7HH11"/>
<protein>
    <recommendedName>
        <fullName evidence="4">Phosphomannomutase</fullName>
        <ecNumber evidence="4">5.4.2.8</ecNumber>
    </recommendedName>
</protein>
<dbReference type="GO" id="GO:0005829">
    <property type="term" value="C:cytosol"/>
    <property type="evidence" value="ECO:0007669"/>
    <property type="project" value="TreeGrafter"/>
</dbReference>
<name>A0A7J7HH11_CAMSI</name>
<keyword evidence="3" id="KW-0460">Magnesium</keyword>
<dbReference type="PANTHER" id="PTHR10466">
    <property type="entry name" value="PHOSPHOMANNOMUTASE"/>
    <property type="match status" value="1"/>
</dbReference>
<dbReference type="Gene3D" id="3.30.1240.20">
    <property type="match status" value="1"/>
</dbReference>
<dbReference type="Pfam" id="PF03332">
    <property type="entry name" value="PMM"/>
    <property type="match status" value="1"/>
</dbReference>
<reference evidence="5 6" key="2">
    <citation type="submission" date="2020-07" db="EMBL/GenBank/DDBJ databases">
        <title>Genome assembly of wild tea tree DASZ reveals pedigree and selection history of tea varieties.</title>
        <authorList>
            <person name="Zhang W."/>
        </authorList>
    </citation>
    <scope>NUCLEOTIDE SEQUENCE [LARGE SCALE GENOMIC DNA]</scope>
    <source>
        <strain evidence="6">cv. G240</strain>
        <tissue evidence="5">Leaf</tissue>
    </source>
</reference>
<sequence>MGHSLLRVGHVSIVCPTLTNYYDYVFAENGLVAYKDGKLIGTQEFINFTLHYIADLDIPIKRNIYKVPKRDAQCITNWLKLQPGRTGRVLNIRPKMVSVLREKFAHLNLTLSIRGQIIQYTMEFSIAIASREPNAFKAIYSGSGNKILGIMQVTEYLQFTIRFNSRCSKSYFDSRFDPDLTTMQKTKMCWPLRNSGNPNIFFQHLNHVQNGKPHRNRSMSAQNPNW</sequence>
<reference evidence="6" key="1">
    <citation type="journal article" date="2020" name="Nat. Commun.">
        <title>Genome assembly of wild tea tree DASZ reveals pedigree and selection history of tea varieties.</title>
        <authorList>
            <person name="Zhang W."/>
            <person name="Zhang Y."/>
            <person name="Qiu H."/>
            <person name="Guo Y."/>
            <person name="Wan H."/>
            <person name="Zhang X."/>
            <person name="Scossa F."/>
            <person name="Alseekh S."/>
            <person name="Zhang Q."/>
            <person name="Wang P."/>
            <person name="Xu L."/>
            <person name="Schmidt M.H."/>
            <person name="Jia X."/>
            <person name="Li D."/>
            <person name="Zhu A."/>
            <person name="Guo F."/>
            <person name="Chen W."/>
            <person name="Ni D."/>
            <person name="Usadel B."/>
            <person name="Fernie A.R."/>
            <person name="Wen W."/>
        </authorList>
    </citation>
    <scope>NUCLEOTIDE SEQUENCE [LARGE SCALE GENOMIC DNA]</scope>
    <source>
        <strain evidence="6">cv. G240</strain>
    </source>
</reference>
<accession>A0A7J7HH11</accession>
<evidence type="ECO:0000313" key="5">
    <source>
        <dbReference type="EMBL" id="KAF5951278.1"/>
    </source>
</evidence>
<dbReference type="InterPro" id="IPR036412">
    <property type="entry name" value="HAD-like_sf"/>
</dbReference>
<comment type="function">
    <text evidence="4">Catalyzes the interconversion of mannose-6-phosphate to mannose-1-phosphate, the precursor for the synthesis of GDP-mannose. GDP-mannose is an essential sugar nucleotide for the synthesis of D-mannose-containing cell wall polysaccharides (galactomannans and glucomannans), glycolipids, glycoproteins and the antioxidant L-ascorbate.</text>
</comment>
<keyword evidence="4" id="KW-0413">Isomerase</keyword>
<dbReference type="Proteomes" id="UP000593564">
    <property type="component" value="Unassembled WGS sequence"/>
</dbReference>
<dbReference type="PANTHER" id="PTHR10466:SF0">
    <property type="entry name" value="PHOSPHOMANNOMUTASE"/>
    <property type="match status" value="1"/>
</dbReference>